<comment type="similarity">
    <text evidence="1 4 6">Belongs to the aldehyde dehydrogenase family.</text>
</comment>
<dbReference type="InterPro" id="IPR016161">
    <property type="entry name" value="Ald_DH/histidinol_DH"/>
</dbReference>
<dbReference type="InterPro" id="IPR012394">
    <property type="entry name" value="Aldehyde_DH_NAD(P)"/>
</dbReference>
<dbReference type="PANTHER" id="PTHR43570">
    <property type="entry name" value="ALDEHYDE DEHYDROGENASE"/>
    <property type="match status" value="1"/>
</dbReference>
<dbReference type="SUPFAM" id="SSF53720">
    <property type="entry name" value="ALDH-like"/>
    <property type="match status" value="1"/>
</dbReference>
<dbReference type="InterPro" id="IPR015590">
    <property type="entry name" value="Aldehyde_DH_dom"/>
</dbReference>
<evidence type="ECO:0000256" key="5">
    <source>
        <dbReference type="PROSITE-ProRule" id="PRU10007"/>
    </source>
</evidence>
<keyword evidence="9" id="KW-1185">Reference proteome</keyword>
<name>A0ABS7T2G0_9GAMM</name>
<dbReference type="EMBL" id="JAINZW010000001">
    <property type="protein sequence ID" value="MBZ4038058.1"/>
    <property type="molecule type" value="Genomic_DNA"/>
</dbReference>
<feature type="active site" evidence="5">
    <location>
        <position position="218"/>
    </location>
</feature>
<dbReference type="Gene3D" id="3.40.605.10">
    <property type="entry name" value="Aldehyde Dehydrogenase, Chain A, domain 1"/>
    <property type="match status" value="1"/>
</dbReference>
<evidence type="ECO:0000313" key="9">
    <source>
        <dbReference type="Proteomes" id="UP001430954"/>
    </source>
</evidence>
<comment type="caution">
    <text evidence="8">The sequence shown here is derived from an EMBL/GenBank/DDBJ whole genome shotgun (WGS) entry which is preliminary data.</text>
</comment>
<evidence type="ECO:0000256" key="1">
    <source>
        <dbReference type="ARBA" id="ARBA00009986"/>
    </source>
</evidence>
<dbReference type="PIRSF" id="PIRSF036492">
    <property type="entry name" value="ALDH"/>
    <property type="match status" value="1"/>
</dbReference>
<dbReference type="Pfam" id="PF00171">
    <property type="entry name" value="Aldedh"/>
    <property type="match status" value="1"/>
</dbReference>
<evidence type="ECO:0000313" key="8">
    <source>
        <dbReference type="EMBL" id="MBZ4038058.1"/>
    </source>
</evidence>
<accession>A0ABS7T2G0</accession>
<dbReference type="CDD" id="cd07133">
    <property type="entry name" value="ALDH_CALDH_CalB"/>
    <property type="match status" value="1"/>
</dbReference>
<gene>
    <name evidence="8" type="ORF">K6753_00725</name>
</gene>
<dbReference type="Gene3D" id="3.40.309.10">
    <property type="entry name" value="Aldehyde Dehydrogenase, Chain A, domain 2"/>
    <property type="match status" value="1"/>
</dbReference>
<evidence type="ECO:0000256" key="2">
    <source>
        <dbReference type="ARBA" id="ARBA00023002"/>
    </source>
</evidence>
<organism evidence="8 9">
    <name type="scientific">Novilysobacter selenitireducens</name>
    <dbReference type="NCBI Taxonomy" id="2872639"/>
    <lineage>
        <taxon>Bacteria</taxon>
        <taxon>Pseudomonadati</taxon>
        <taxon>Pseudomonadota</taxon>
        <taxon>Gammaproteobacteria</taxon>
        <taxon>Lysobacterales</taxon>
        <taxon>Lysobacteraceae</taxon>
        <taxon>Novilysobacter</taxon>
    </lineage>
</organism>
<keyword evidence="3" id="KW-0520">NAD</keyword>
<dbReference type="InterPro" id="IPR029510">
    <property type="entry name" value="Ald_DH_CS_GLU"/>
</dbReference>
<dbReference type="Proteomes" id="UP001430954">
    <property type="component" value="Unassembled WGS sequence"/>
</dbReference>
<sequence length="473" mass="52031">MDTAADTTPDQLTATHRRLRAAWQARKPDEAQRRGDLERLRRALREQLPAMHVAIEADFGHRSEHENLISEAMVVQAEIDHVLRHLRRWMRRERVAAGWRFWPGRAELRREPVGVVGILSPWNYPVNLALMPLVSAIAAGNHVYLKPSEHSPRTSAWMRQLLADVFPADRVAVALGGGEVAAAFSSLPFDHLLFTGSTAVGRKVMAAAAPHLTPVTLELGGKSPALVCEGFPVDLAAARIATGKWFNAGQTCIGVDYVLVHRSQRDALVAALEGELRARYGDLATSPDYTRIINDGQLQRLRGYLDDAHARGLRVVEPLGVDPDLATRERLMPPALVIDPPADAPLMREEIFGPILPVLAYDTLDEAIDRINALDRPLALYPFGFETDAIERILASTLAGGVTVNDTLIHFGVHGLPFGGIGASGIGAIHGRHGFDTFSKQVPVFHQRRRAASDLLKPPYRGLVDRVIRWLAK</sequence>
<evidence type="ECO:0000256" key="4">
    <source>
        <dbReference type="PIRNR" id="PIRNR036492"/>
    </source>
</evidence>
<dbReference type="PANTHER" id="PTHR43570:SF20">
    <property type="entry name" value="ALDEHYDE DEHYDROGENASE ALDX-RELATED"/>
    <property type="match status" value="1"/>
</dbReference>
<evidence type="ECO:0000256" key="6">
    <source>
        <dbReference type="RuleBase" id="RU003345"/>
    </source>
</evidence>
<protein>
    <recommendedName>
        <fullName evidence="4">Aldehyde dehydrogenase</fullName>
    </recommendedName>
</protein>
<keyword evidence="2 4" id="KW-0560">Oxidoreductase</keyword>
<feature type="domain" description="Aldehyde dehydrogenase" evidence="7">
    <location>
        <begin position="25"/>
        <end position="440"/>
    </location>
</feature>
<evidence type="ECO:0000259" key="7">
    <source>
        <dbReference type="Pfam" id="PF00171"/>
    </source>
</evidence>
<dbReference type="InterPro" id="IPR016162">
    <property type="entry name" value="Ald_DH_N"/>
</dbReference>
<reference evidence="8 9" key="1">
    <citation type="submission" date="2021-09" db="EMBL/GenBank/DDBJ databases">
        <title>Lysobacter sp. 13A isolated from the river sediment.</title>
        <authorList>
            <person name="Liu H."/>
            <person name="Li S."/>
            <person name="Mao S."/>
        </authorList>
    </citation>
    <scope>NUCLEOTIDE SEQUENCE [LARGE SCALE GENOMIC DNA]</scope>
    <source>
        <strain evidence="8 9">13A</strain>
    </source>
</reference>
<dbReference type="RefSeq" id="WP_223674274.1">
    <property type="nucleotide sequence ID" value="NZ_JAINZW010000001.1"/>
</dbReference>
<dbReference type="InterPro" id="IPR016163">
    <property type="entry name" value="Ald_DH_C"/>
</dbReference>
<proteinExistence type="inferred from homology"/>
<evidence type="ECO:0000256" key="3">
    <source>
        <dbReference type="ARBA" id="ARBA00023027"/>
    </source>
</evidence>
<dbReference type="PROSITE" id="PS00687">
    <property type="entry name" value="ALDEHYDE_DEHYDR_GLU"/>
    <property type="match status" value="1"/>
</dbReference>